<feature type="transmembrane region" description="Helical" evidence="5">
    <location>
        <begin position="6"/>
        <end position="30"/>
    </location>
</feature>
<evidence type="ECO:0000259" key="6">
    <source>
        <dbReference type="PROSITE" id="PS50850"/>
    </source>
</evidence>
<dbReference type="Gene3D" id="1.20.1250.20">
    <property type="entry name" value="MFS general substrate transporter like domains"/>
    <property type="match status" value="1"/>
</dbReference>
<dbReference type="Proteomes" id="UP000078200">
    <property type="component" value="Unassembled WGS sequence"/>
</dbReference>
<comment type="subcellular location">
    <subcellularLocation>
        <location evidence="1">Membrane</location>
        <topology evidence="1">Multi-pass membrane protein</topology>
    </subcellularLocation>
</comment>
<evidence type="ECO:0000313" key="8">
    <source>
        <dbReference type="Proteomes" id="UP000078200"/>
    </source>
</evidence>
<dbReference type="GO" id="GO:0022857">
    <property type="term" value="F:transmembrane transporter activity"/>
    <property type="evidence" value="ECO:0007669"/>
    <property type="project" value="InterPro"/>
</dbReference>
<sequence length="162" mass="17974">MNNIELRSILSLGIIFACRMFGIFMILPVLSNYGMIPFGLLSDKYGRHTLILIGLILIIFGSIISGISNNIWGVILGRAMQGSGAISSVVMALLTDLICEKNRIKAMAFIGLIFVSIIIGPILATYYGIRSIFWITALLAAIIPHHEKLKTNHDSKIFYFHF</sequence>
<dbReference type="AlphaFoldDB" id="A0A1A9UK63"/>
<evidence type="ECO:0000256" key="5">
    <source>
        <dbReference type="SAM" id="Phobius"/>
    </source>
</evidence>
<evidence type="ECO:0000256" key="3">
    <source>
        <dbReference type="ARBA" id="ARBA00022989"/>
    </source>
</evidence>
<evidence type="ECO:0000256" key="2">
    <source>
        <dbReference type="ARBA" id="ARBA00022692"/>
    </source>
</evidence>
<keyword evidence="8" id="KW-1185">Reference proteome</keyword>
<proteinExistence type="predicted"/>
<keyword evidence="3 5" id="KW-1133">Transmembrane helix</keyword>
<feature type="transmembrane region" description="Helical" evidence="5">
    <location>
        <begin position="106"/>
        <end position="129"/>
    </location>
</feature>
<evidence type="ECO:0000256" key="4">
    <source>
        <dbReference type="ARBA" id="ARBA00023136"/>
    </source>
</evidence>
<dbReference type="SUPFAM" id="SSF103473">
    <property type="entry name" value="MFS general substrate transporter"/>
    <property type="match status" value="1"/>
</dbReference>
<accession>A0A1A9UK63</accession>
<dbReference type="PROSITE" id="PS51257">
    <property type="entry name" value="PROKAR_LIPOPROTEIN"/>
    <property type="match status" value="1"/>
</dbReference>
<dbReference type="VEuPathDB" id="VectorBase:GAUT007434"/>
<dbReference type="PROSITE" id="PS50850">
    <property type="entry name" value="MFS"/>
    <property type="match status" value="1"/>
</dbReference>
<reference evidence="7" key="1">
    <citation type="submission" date="2020-05" db="UniProtKB">
        <authorList>
            <consortium name="EnsemblMetazoa"/>
        </authorList>
    </citation>
    <scope>IDENTIFICATION</scope>
    <source>
        <strain evidence="7">TTRI</strain>
    </source>
</reference>
<dbReference type="PANTHER" id="PTHR23501">
    <property type="entry name" value="MAJOR FACILITATOR SUPERFAMILY"/>
    <property type="match status" value="1"/>
</dbReference>
<dbReference type="STRING" id="7395.A0A1A9UK63"/>
<protein>
    <recommendedName>
        <fullName evidence="6">Major facilitator superfamily (MFS) profile domain-containing protein</fullName>
    </recommendedName>
</protein>
<keyword evidence="4 5" id="KW-0472">Membrane</keyword>
<evidence type="ECO:0000313" key="7">
    <source>
        <dbReference type="EnsemblMetazoa" id="GAUT007434-PA"/>
    </source>
</evidence>
<feature type="domain" description="Major facilitator superfamily (MFS) profile" evidence="6">
    <location>
        <begin position="1"/>
        <end position="162"/>
    </location>
</feature>
<feature type="transmembrane region" description="Helical" evidence="5">
    <location>
        <begin position="50"/>
        <end position="67"/>
    </location>
</feature>
<dbReference type="InterPro" id="IPR020846">
    <property type="entry name" value="MFS_dom"/>
</dbReference>
<dbReference type="InterPro" id="IPR036259">
    <property type="entry name" value="MFS_trans_sf"/>
</dbReference>
<name>A0A1A9UK63_GLOAU</name>
<keyword evidence="2 5" id="KW-0812">Transmembrane</keyword>
<organism evidence="7 8">
    <name type="scientific">Glossina austeni</name>
    <name type="common">Savannah tsetse fly</name>
    <dbReference type="NCBI Taxonomy" id="7395"/>
    <lineage>
        <taxon>Eukaryota</taxon>
        <taxon>Metazoa</taxon>
        <taxon>Ecdysozoa</taxon>
        <taxon>Arthropoda</taxon>
        <taxon>Hexapoda</taxon>
        <taxon>Insecta</taxon>
        <taxon>Pterygota</taxon>
        <taxon>Neoptera</taxon>
        <taxon>Endopterygota</taxon>
        <taxon>Diptera</taxon>
        <taxon>Brachycera</taxon>
        <taxon>Muscomorpha</taxon>
        <taxon>Hippoboscoidea</taxon>
        <taxon>Glossinidae</taxon>
        <taxon>Glossina</taxon>
    </lineage>
</organism>
<dbReference type="Pfam" id="PF07690">
    <property type="entry name" value="MFS_1"/>
    <property type="match status" value="1"/>
</dbReference>
<dbReference type="GO" id="GO:0005886">
    <property type="term" value="C:plasma membrane"/>
    <property type="evidence" value="ECO:0007669"/>
    <property type="project" value="TreeGrafter"/>
</dbReference>
<dbReference type="EnsemblMetazoa" id="GAUT007434-RA">
    <property type="protein sequence ID" value="GAUT007434-PA"/>
    <property type="gene ID" value="GAUT007434"/>
</dbReference>
<evidence type="ECO:0000256" key="1">
    <source>
        <dbReference type="ARBA" id="ARBA00004141"/>
    </source>
</evidence>
<dbReference type="InterPro" id="IPR011701">
    <property type="entry name" value="MFS"/>
</dbReference>